<dbReference type="InterPro" id="IPR000073">
    <property type="entry name" value="AB_hydrolase_1"/>
</dbReference>
<evidence type="ECO:0000256" key="1">
    <source>
        <dbReference type="ARBA" id="ARBA00022801"/>
    </source>
</evidence>
<protein>
    <submittedName>
        <fullName evidence="3">Alpha/beta fold hydrolase</fullName>
    </submittedName>
</protein>
<dbReference type="PANTHER" id="PTHR43265">
    <property type="entry name" value="ESTERASE ESTD"/>
    <property type="match status" value="1"/>
</dbReference>
<evidence type="ECO:0000313" key="3">
    <source>
        <dbReference type="EMBL" id="KAB7629708.1"/>
    </source>
</evidence>
<reference evidence="3 4" key="1">
    <citation type="submission" date="2019-10" db="EMBL/GenBank/DDBJ databases">
        <title>Halotolerant bacteria associated to Saharan-endemic halophytes Stipa tenacissima L. and Atriplex halimus L mitigate salt stress and promote growth of tomato plants.</title>
        <authorList>
            <person name="Dif G."/>
        </authorList>
    </citation>
    <scope>NUCLEOTIDE SEQUENCE [LARGE SCALE GENOMIC DNA]</scope>
    <source>
        <strain evidence="3 4">IS26</strain>
    </source>
</reference>
<dbReference type="PANTHER" id="PTHR43265:SF1">
    <property type="entry name" value="ESTERASE ESTD"/>
    <property type="match status" value="1"/>
</dbReference>
<proteinExistence type="predicted"/>
<dbReference type="GO" id="GO:0004252">
    <property type="term" value="F:serine-type endopeptidase activity"/>
    <property type="evidence" value="ECO:0007669"/>
    <property type="project" value="InterPro"/>
</dbReference>
<dbReference type="SUPFAM" id="SSF53474">
    <property type="entry name" value="alpha/beta-Hydrolases"/>
    <property type="match status" value="1"/>
</dbReference>
<dbReference type="Gene3D" id="3.10.450.590">
    <property type="match status" value="1"/>
</dbReference>
<evidence type="ECO:0000259" key="2">
    <source>
        <dbReference type="Pfam" id="PF12697"/>
    </source>
</evidence>
<feature type="domain" description="AB hydrolase-1" evidence="2">
    <location>
        <begin position="155"/>
        <end position="387"/>
    </location>
</feature>
<dbReference type="Pfam" id="PF12697">
    <property type="entry name" value="Abhydrolase_6"/>
    <property type="match status" value="1"/>
</dbReference>
<dbReference type="AlphaFoldDB" id="A0A7V8CCM0"/>
<sequence>MMLLFTATLAQAAPPAQTAAALLDHLQAGEATAAEAMFTPEMAKAVPAAQLQALWQSFGALQDRGAAQVTARGEVSVVTQRLRFAVGDIDTQVAVDAGGRVAGLNFKPATAQAPPAAPVPADASFQELPFDVVSDKGALPGTLALPKGKGPFRAVVLVHGSGPQDRDETIGPNRPFLDVARGLAAHGIAVLRYEKRTKARPQEFSGNDYTMDDETTNDAVAAVAGLAKATGIDAHHVYVMGHSQGGMLAPRIAQRSGKVAGLVLWSAPARSLLTVLPEQNRYLLGLDGSISADDQAILDKLDGQIAAARGTAPVAAKDLPLGVPASYWRAFENIDPVADAKASALPILLLQGGRDFQVVDTDWQLWHHGLARQRQASFKHYPAVNHLGVAGQGPGSLQEYNTPGNVLPQLVDDVAQWIEAQR</sequence>
<dbReference type="GO" id="GO:0006508">
    <property type="term" value="P:proteolysis"/>
    <property type="evidence" value="ECO:0007669"/>
    <property type="project" value="InterPro"/>
</dbReference>
<accession>A0A7V8CCM0</accession>
<comment type="caution">
    <text evidence="3">The sequence shown here is derived from an EMBL/GenBank/DDBJ whole genome shotgun (WGS) entry which is preliminary data.</text>
</comment>
<dbReference type="EMBL" id="WELC01000016">
    <property type="protein sequence ID" value="KAB7629708.1"/>
    <property type="molecule type" value="Genomic_DNA"/>
</dbReference>
<gene>
    <name evidence="3" type="ORF">F9K92_12540</name>
</gene>
<dbReference type="Gene3D" id="3.40.50.1820">
    <property type="entry name" value="alpha/beta hydrolase"/>
    <property type="match status" value="1"/>
</dbReference>
<evidence type="ECO:0000313" key="4">
    <source>
        <dbReference type="Proteomes" id="UP000449004"/>
    </source>
</evidence>
<dbReference type="PROSITE" id="PS00708">
    <property type="entry name" value="PRO_ENDOPEP_SER"/>
    <property type="match status" value="1"/>
</dbReference>
<dbReference type="InterPro" id="IPR029058">
    <property type="entry name" value="AB_hydrolase_fold"/>
</dbReference>
<name>A0A7V8CCM0_9GAMM</name>
<dbReference type="InterPro" id="IPR053145">
    <property type="entry name" value="AB_hydrolase_Est10"/>
</dbReference>
<dbReference type="Proteomes" id="UP000449004">
    <property type="component" value="Unassembled WGS sequence"/>
</dbReference>
<organism evidence="3 4">
    <name type="scientific">Stenotrophomonas rhizophila</name>
    <dbReference type="NCBI Taxonomy" id="216778"/>
    <lineage>
        <taxon>Bacteria</taxon>
        <taxon>Pseudomonadati</taxon>
        <taxon>Pseudomonadota</taxon>
        <taxon>Gammaproteobacteria</taxon>
        <taxon>Lysobacterales</taxon>
        <taxon>Lysobacteraceae</taxon>
        <taxon>Stenotrophomonas</taxon>
    </lineage>
</organism>
<dbReference type="GO" id="GO:0052689">
    <property type="term" value="F:carboxylic ester hydrolase activity"/>
    <property type="evidence" value="ECO:0007669"/>
    <property type="project" value="TreeGrafter"/>
</dbReference>
<dbReference type="InterPro" id="IPR002471">
    <property type="entry name" value="Pept_S9_AS"/>
</dbReference>
<keyword evidence="1 3" id="KW-0378">Hydrolase</keyword>